<evidence type="ECO:0000256" key="1">
    <source>
        <dbReference type="SAM" id="MobiDB-lite"/>
    </source>
</evidence>
<comment type="caution">
    <text evidence="2">The sequence shown here is derived from an EMBL/GenBank/DDBJ whole genome shotgun (WGS) entry which is preliminary data.</text>
</comment>
<evidence type="ECO:0000313" key="2">
    <source>
        <dbReference type="EMBL" id="PIM52051.1"/>
    </source>
</evidence>
<dbReference type="Proteomes" id="UP000231501">
    <property type="component" value="Unassembled WGS sequence"/>
</dbReference>
<sequence length="80" mass="8469">GTSAAPGDSGNPADAALRAPTAEARNDAAQSGGERPAWLDRLPPDLQDKVMKMSPAERDAWIAERRAERAKRQAASGSDR</sequence>
<keyword evidence="3" id="KW-1185">Reference proteome</keyword>
<evidence type="ECO:0000313" key="3">
    <source>
        <dbReference type="Proteomes" id="UP000231501"/>
    </source>
</evidence>
<feature type="region of interest" description="Disordered" evidence="1">
    <location>
        <begin position="1"/>
        <end position="54"/>
    </location>
</feature>
<feature type="compositionally biased region" description="Basic and acidic residues" evidence="1">
    <location>
        <begin position="42"/>
        <end position="54"/>
    </location>
</feature>
<dbReference type="EMBL" id="PEOG01000046">
    <property type="protein sequence ID" value="PIM52051.1"/>
    <property type="molecule type" value="Genomic_DNA"/>
</dbReference>
<proteinExistence type="predicted"/>
<feature type="non-terminal residue" evidence="2">
    <location>
        <position position="1"/>
    </location>
</feature>
<protein>
    <submittedName>
        <fullName evidence="2">Uncharacterized protein</fullName>
    </submittedName>
</protein>
<organism evidence="2 3">
    <name type="scientific">Roseateles chitinivorans</name>
    <dbReference type="NCBI Taxonomy" id="2917965"/>
    <lineage>
        <taxon>Bacteria</taxon>
        <taxon>Pseudomonadati</taxon>
        <taxon>Pseudomonadota</taxon>
        <taxon>Betaproteobacteria</taxon>
        <taxon>Burkholderiales</taxon>
        <taxon>Sphaerotilaceae</taxon>
        <taxon>Roseateles</taxon>
    </lineage>
</organism>
<reference evidence="2 3" key="1">
    <citation type="submission" date="2017-11" db="EMBL/GenBank/DDBJ databases">
        <title>Draft genome sequence of Mitsuaria sp. HWN-4.</title>
        <authorList>
            <person name="Gundlapally S.R."/>
        </authorList>
    </citation>
    <scope>NUCLEOTIDE SEQUENCE [LARGE SCALE GENOMIC DNA]</scope>
    <source>
        <strain evidence="2 3">HWN-4</strain>
    </source>
</reference>
<dbReference type="AlphaFoldDB" id="A0A2G9C6H5"/>
<gene>
    <name evidence="2" type="ORF">CS062_16470</name>
</gene>
<name>A0A2G9C6H5_9BURK</name>
<accession>A0A2G9C6H5</accession>